<gene>
    <name evidence="2" type="ORF">SLEP1_g41434</name>
</gene>
<accession>A0AAV5L6M4</accession>
<sequence>MPKSTIIRATSYGARVRAKFEVGFKYLSEVLLMRDLCAYRATMEQDQKGQARIWPSLSPFNQVKVARCWELFRPSEVVYLGQLGGYDGIGLRCMVAAEVKGSMTGGCGICSSSSSGGGSGGRTSVSGGNRGQGDSIVPTNILKVDGSRAKCYDEGDEIVGEVIGPARSEERACSAPKDHWMPLYAHYLATGLWFPIPELLVALLKEYGFGLTQLVPNGVRLVGVSRKEKGWFYFTPRVAGGRSRNLFMAGPSSVKGWKEKFFFVDDMEWGRGDGKVEELSRWKGKRRNPNQYRLGEVEKDEVERLERGGGKLTNIMCLTSPEVVESSGIYGRSSLNGEEMNHLRAGGKVIRLPEKRSKASASGAQEERVGGGISRPHPGGGPRAEVGPSSKPMRGPTEEVTAWKRPRVKEVQPLQIEAPIEFIPRPPPNFYESWRTAAKLFIGSHFPEVDLQRARDEVATNGGSRVVRQALERKQCEEELARRDSKLAEVKKSAELAVHNSVEQHVLYFVKSPMFAEVVDLYRLPTLVMAFTDCRKKVKLQNLEVDVTNITFGPKEAGVKENGDSKTVEFRPEVKLTWERDEAGKTILPPTLDFEFIIVDKEEAEVAPRTKVADNVRDEEVDQ</sequence>
<evidence type="ECO:0000313" key="2">
    <source>
        <dbReference type="EMBL" id="GKV32869.1"/>
    </source>
</evidence>
<proteinExistence type="predicted"/>
<organism evidence="2 3">
    <name type="scientific">Rubroshorea leprosula</name>
    <dbReference type="NCBI Taxonomy" id="152421"/>
    <lineage>
        <taxon>Eukaryota</taxon>
        <taxon>Viridiplantae</taxon>
        <taxon>Streptophyta</taxon>
        <taxon>Embryophyta</taxon>
        <taxon>Tracheophyta</taxon>
        <taxon>Spermatophyta</taxon>
        <taxon>Magnoliopsida</taxon>
        <taxon>eudicotyledons</taxon>
        <taxon>Gunneridae</taxon>
        <taxon>Pentapetalae</taxon>
        <taxon>rosids</taxon>
        <taxon>malvids</taxon>
        <taxon>Malvales</taxon>
        <taxon>Dipterocarpaceae</taxon>
        <taxon>Rubroshorea</taxon>
    </lineage>
</organism>
<dbReference type="PANTHER" id="PTHR31099">
    <property type="entry name" value="OS06G0165300 PROTEIN"/>
    <property type="match status" value="1"/>
</dbReference>
<comment type="caution">
    <text evidence="2">The sequence shown here is derived from an EMBL/GenBank/DDBJ whole genome shotgun (WGS) entry which is preliminary data.</text>
</comment>
<evidence type="ECO:0000256" key="1">
    <source>
        <dbReference type="SAM" id="MobiDB-lite"/>
    </source>
</evidence>
<feature type="region of interest" description="Disordered" evidence="1">
    <location>
        <begin position="112"/>
        <end position="134"/>
    </location>
</feature>
<dbReference type="Proteomes" id="UP001054252">
    <property type="component" value="Unassembled WGS sequence"/>
</dbReference>
<evidence type="ECO:0000313" key="3">
    <source>
        <dbReference type="Proteomes" id="UP001054252"/>
    </source>
</evidence>
<name>A0AAV5L6M4_9ROSI</name>
<feature type="compositionally biased region" description="Gly residues" evidence="1">
    <location>
        <begin position="370"/>
        <end position="382"/>
    </location>
</feature>
<protein>
    <submittedName>
        <fullName evidence="2">Uncharacterized protein</fullName>
    </submittedName>
</protein>
<feature type="region of interest" description="Disordered" evidence="1">
    <location>
        <begin position="354"/>
        <end position="404"/>
    </location>
</feature>
<dbReference type="PANTHER" id="PTHR31099:SF28">
    <property type="entry name" value="F5J5.12"/>
    <property type="match status" value="1"/>
</dbReference>
<dbReference type="AlphaFoldDB" id="A0AAV5L6M4"/>
<reference evidence="2 3" key="1">
    <citation type="journal article" date="2021" name="Commun. Biol.">
        <title>The genome of Shorea leprosula (Dipterocarpaceae) highlights the ecological relevance of drought in aseasonal tropical rainforests.</title>
        <authorList>
            <person name="Ng K.K.S."/>
            <person name="Kobayashi M.J."/>
            <person name="Fawcett J.A."/>
            <person name="Hatakeyama M."/>
            <person name="Paape T."/>
            <person name="Ng C.H."/>
            <person name="Ang C.C."/>
            <person name="Tnah L.H."/>
            <person name="Lee C.T."/>
            <person name="Nishiyama T."/>
            <person name="Sese J."/>
            <person name="O'Brien M.J."/>
            <person name="Copetti D."/>
            <person name="Mohd Noor M.I."/>
            <person name="Ong R.C."/>
            <person name="Putra M."/>
            <person name="Sireger I.Z."/>
            <person name="Indrioko S."/>
            <person name="Kosugi Y."/>
            <person name="Izuno A."/>
            <person name="Isagi Y."/>
            <person name="Lee S.L."/>
            <person name="Shimizu K.K."/>
        </authorList>
    </citation>
    <scope>NUCLEOTIDE SEQUENCE [LARGE SCALE GENOMIC DNA]</scope>
    <source>
        <strain evidence="2">214</strain>
    </source>
</reference>
<keyword evidence="3" id="KW-1185">Reference proteome</keyword>
<dbReference type="EMBL" id="BPVZ01000098">
    <property type="protein sequence ID" value="GKV32869.1"/>
    <property type="molecule type" value="Genomic_DNA"/>
</dbReference>